<proteinExistence type="predicted"/>
<accession>A0A1L8E7X4</accession>
<name>A0A1L8E7X4_HAEIR</name>
<dbReference type="AlphaFoldDB" id="A0A1L8E7X4"/>
<dbReference type="EMBL" id="GFDG01004045">
    <property type="protein sequence ID" value="JAV14754.1"/>
    <property type="molecule type" value="Transcribed_RNA"/>
</dbReference>
<sequence>MSEFSDGTQICIFIFRNSFTTHINNLLEKEGATIGSETVRSAKIVQTTVDYLQMGWPHMFGSIHTKTGHTQRNQLIQEVDNTILNPGYALIQILQTDQFTIAYLIYIIVVINATAGMEIGRGKGYSRETLRIGISCRTSGTNSSSMSGCHMIEYNIDIGADTNGITTFNHTGKLIFISGTCG</sequence>
<protein>
    <submittedName>
        <fullName evidence="1">Uncharacterized protein</fullName>
    </submittedName>
</protein>
<evidence type="ECO:0000313" key="1">
    <source>
        <dbReference type="EMBL" id="JAV14754.1"/>
    </source>
</evidence>
<organism evidence="1">
    <name type="scientific">Haematobia irritans</name>
    <name type="common">Horn fly</name>
    <name type="synonym">Conops irritans</name>
    <dbReference type="NCBI Taxonomy" id="7368"/>
    <lineage>
        <taxon>Eukaryota</taxon>
        <taxon>Metazoa</taxon>
        <taxon>Ecdysozoa</taxon>
        <taxon>Arthropoda</taxon>
        <taxon>Hexapoda</taxon>
        <taxon>Insecta</taxon>
        <taxon>Pterygota</taxon>
        <taxon>Neoptera</taxon>
        <taxon>Endopterygota</taxon>
        <taxon>Diptera</taxon>
        <taxon>Brachycera</taxon>
        <taxon>Muscomorpha</taxon>
        <taxon>Muscoidea</taxon>
        <taxon>Muscidae</taxon>
        <taxon>Haematobia</taxon>
    </lineage>
</organism>
<reference evidence="1" key="1">
    <citation type="submission" date="2017-01" db="EMBL/GenBank/DDBJ databases">
        <title>An insight into the sialome and mialome of the horn fly, Haematobia irritans.</title>
        <authorList>
            <person name="Breijo M."/>
            <person name="Boiani M."/>
            <person name="Ures X."/>
            <person name="Rocha S."/>
            <person name="Sequeira M."/>
            <person name="Ribeiro J.M."/>
        </authorList>
    </citation>
    <scope>NUCLEOTIDE SEQUENCE</scope>
</reference>